<protein>
    <recommendedName>
        <fullName evidence="2">thioredoxin-dependent peroxiredoxin</fullName>
        <ecNumber evidence="2">1.11.1.24</ecNumber>
    </recommendedName>
    <alternativeName>
        <fullName evidence="10">Bacterioferritin comigratory protein</fullName>
    </alternativeName>
    <alternativeName>
        <fullName evidence="8">Thioredoxin peroxidase</fullName>
    </alternativeName>
</protein>
<evidence type="ECO:0000256" key="5">
    <source>
        <dbReference type="ARBA" id="ARBA00023002"/>
    </source>
</evidence>
<evidence type="ECO:0000256" key="8">
    <source>
        <dbReference type="ARBA" id="ARBA00032824"/>
    </source>
</evidence>
<organism evidence="13">
    <name type="scientific">uncultured Rubrobacteraceae bacterium</name>
    <dbReference type="NCBI Taxonomy" id="349277"/>
    <lineage>
        <taxon>Bacteria</taxon>
        <taxon>Bacillati</taxon>
        <taxon>Actinomycetota</taxon>
        <taxon>Rubrobacteria</taxon>
        <taxon>Rubrobacterales</taxon>
        <taxon>Rubrobacteraceae</taxon>
        <taxon>environmental samples</taxon>
    </lineage>
</organism>
<dbReference type="InterPro" id="IPR036249">
    <property type="entry name" value="Thioredoxin-like_sf"/>
</dbReference>
<dbReference type="InterPro" id="IPR013766">
    <property type="entry name" value="Thioredoxin_domain"/>
</dbReference>
<evidence type="ECO:0000313" key="13">
    <source>
        <dbReference type="EMBL" id="CAA9491921.1"/>
    </source>
</evidence>
<evidence type="ECO:0000256" key="6">
    <source>
        <dbReference type="ARBA" id="ARBA00023157"/>
    </source>
</evidence>
<evidence type="ECO:0000256" key="3">
    <source>
        <dbReference type="ARBA" id="ARBA00022559"/>
    </source>
</evidence>
<dbReference type="InterPro" id="IPR050924">
    <property type="entry name" value="Peroxiredoxin_BCP/PrxQ"/>
</dbReference>
<dbReference type="AlphaFoldDB" id="A0A6J4SHQ4"/>
<dbReference type="GO" id="GO:0045454">
    <property type="term" value="P:cell redox homeostasis"/>
    <property type="evidence" value="ECO:0007669"/>
    <property type="project" value="TreeGrafter"/>
</dbReference>
<keyword evidence="5 13" id="KW-0560">Oxidoreductase</keyword>
<proteinExistence type="inferred from homology"/>
<comment type="similarity">
    <text evidence="9">Belongs to the peroxiredoxin family. BCP/PrxQ subfamily.</text>
</comment>
<dbReference type="GO" id="GO:0008379">
    <property type="term" value="F:thioredoxin peroxidase activity"/>
    <property type="evidence" value="ECO:0007669"/>
    <property type="project" value="TreeGrafter"/>
</dbReference>
<keyword evidence="4" id="KW-0049">Antioxidant</keyword>
<accession>A0A6J4SHQ4</accession>
<evidence type="ECO:0000256" key="1">
    <source>
        <dbReference type="ARBA" id="ARBA00003330"/>
    </source>
</evidence>
<dbReference type="GO" id="GO:0034599">
    <property type="term" value="P:cellular response to oxidative stress"/>
    <property type="evidence" value="ECO:0007669"/>
    <property type="project" value="TreeGrafter"/>
</dbReference>
<dbReference type="InterPro" id="IPR000866">
    <property type="entry name" value="AhpC/TSA"/>
</dbReference>
<evidence type="ECO:0000256" key="2">
    <source>
        <dbReference type="ARBA" id="ARBA00013017"/>
    </source>
</evidence>
<feature type="domain" description="Thioredoxin" evidence="12">
    <location>
        <begin position="18"/>
        <end position="168"/>
    </location>
</feature>
<evidence type="ECO:0000256" key="7">
    <source>
        <dbReference type="ARBA" id="ARBA00023284"/>
    </source>
</evidence>
<evidence type="ECO:0000259" key="12">
    <source>
        <dbReference type="PROSITE" id="PS51352"/>
    </source>
</evidence>
<dbReference type="Pfam" id="PF00578">
    <property type="entry name" value="AhpC-TSA"/>
    <property type="match status" value="1"/>
</dbReference>
<dbReference type="PANTHER" id="PTHR42801">
    <property type="entry name" value="THIOREDOXIN-DEPENDENT PEROXIDE REDUCTASE"/>
    <property type="match status" value="1"/>
</dbReference>
<evidence type="ECO:0000256" key="4">
    <source>
        <dbReference type="ARBA" id="ARBA00022862"/>
    </source>
</evidence>
<keyword evidence="3 13" id="KW-0575">Peroxidase</keyword>
<evidence type="ECO:0000256" key="11">
    <source>
        <dbReference type="ARBA" id="ARBA00049091"/>
    </source>
</evidence>
<evidence type="ECO:0000256" key="9">
    <source>
        <dbReference type="ARBA" id="ARBA00038489"/>
    </source>
</evidence>
<comment type="function">
    <text evidence="1">Thiol-specific peroxidase that catalyzes the reduction of hydrogen peroxide and organic hydroperoxides to water and alcohols, respectively. Plays a role in cell protection against oxidative stress by detoxifying peroxides and as sensor of hydrogen peroxide-mediated signaling events.</text>
</comment>
<dbReference type="SUPFAM" id="SSF52833">
    <property type="entry name" value="Thioredoxin-like"/>
    <property type="match status" value="1"/>
</dbReference>
<name>A0A6J4SHQ4_9ACTN</name>
<keyword evidence="7" id="KW-0676">Redox-active center</keyword>
<sequence>MLESDASREREERRMANLSVGDVAPSFELPDQQDHPWSLSGQLEVSPVVLVFYRGDWCPYCNGQLAAYARKYNEFERRGTQPAAISVDPPVHNARMVGKLQIPFPLLSDPKGEVARAYGLWNERENVAVPAVVIVNRTGEVAYLYAGSDPADRPTDGEVFAALKALKERGVPGTRIERRTGGPELRTTAVEARNGSLRPAGRQAMELDELHSYYRGAHATTTTLGGRVTGFLLKKASQEISRHQQLIRDYAAAAQRTDDLAREQS</sequence>
<dbReference type="PROSITE" id="PS51352">
    <property type="entry name" value="THIOREDOXIN_2"/>
    <property type="match status" value="1"/>
</dbReference>
<dbReference type="Gene3D" id="3.40.30.10">
    <property type="entry name" value="Glutaredoxin"/>
    <property type="match status" value="1"/>
</dbReference>
<keyword evidence="6" id="KW-1015">Disulfide bond</keyword>
<dbReference type="PANTHER" id="PTHR42801:SF7">
    <property type="entry name" value="SLL1159 PROTEIN"/>
    <property type="match status" value="1"/>
</dbReference>
<dbReference type="EMBL" id="CADCVM010000204">
    <property type="protein sequence ID" value="CAA9491921.1"/>
    <property type="molecule type" value="Genomic_DNA"/>
</dbReference>
<evidence type="ECO:0000256" key="10">
    <source>
        <dbReference type="ARBA" id="ARBA00041373"/>
    </source>
</evidence>
<comment type="catalytic activity">
    <reaction evidence="11">
        <text>a hydroperoxide + [thioredoxin]-dithiol = an alcohol + [thioredoxin]-disulfide + H2O</text>
        <dbReference type="Rhea" id="RHEA:62620"/>
        <dbReference type="Rhea" id="RHEA-COMP:10698"/>
        <dbReference type="Rhea" id="RHEA-COMP:10700"/>
        <dbReference type="ChEBI" id="CHEBI:15377"/>
        <dbReference type="ChEBI" id="CHEBI:29950"/>
        <dbReference type="ChEBI" id="CHEBI:30879"/>
        <dbReference type="ChEBI" id="CHEBI:35924"/>
        <dbReference type="ChEBI" id="CHEBI:50058"/>
        <dbReference type="EC" id="1.11.1.24"/>
    </reaction>
</comment>
<reference evidence="13" key="1">
    <citation type="submission" date="2020-02" db="EMBL/GenBank/DDBJ databases">
        <authorList>
            <person name="Meier V. D."/>
        </authorList>
    </citation>
    <scope>NUCLEOTIDE SEQUENCE</scope>
    <source>
        <strain evidence="13">AVDCRST_MAG05</strain>
    </source>
</reference>
<dbReference type="GO" id="GO:0005737">
    <property type="term" value="C:cytoplasm"/>
    <property type="evidence" value="ECO:0007669"/>
    <property type="project" value="TreeGrafter"/>
</dbReference>
<gene>
    <name evidence="13" type="ORF">AVDCRST_MAG05-1931</name>
</gene>
<dbReference type="EC" id="1.11.1.24" evidence="2"/>